<keyword evidence="1 5" id="KW-0808">Transferase</keyword>
<proteinExistence type="predicted"/>
<reference evidence="5 6" key="1">
    <citation type="submission" date="2019-07" db="EMBL/GenBank/DDBJ databases">
        <title>Whole genome shotgun sequence of Cellulomonas hominis NBRC 16055.</title>
        <authorList>
            <person name="Hosoyama A."/>
            <person name="Uohara A."/>
            <person name="Ohji S."/>
            <person name="Ichikawa N."/>
        </authorList>
    </citation>
    <scope>NUCLEOTIDE SEQUENCE [LARGE SCALE GENOMIC DNA]</scope>
    <source>
        <strain evidence="5 6">NBRC 16055</strain>
    </source>
</reference>
<dbReference type="Gene3D" id="3.40.630.30">
    <property type="match status" value="1"/>
</dbReference>
<dbReference type="Pfam" id="PF00583">
    <property type="entry name" value="Acetyltransf_1"/>
    <property type="match status" value="1"/>
</dbReference>
<evidence type="ECO:0000256" key="3">
    <source>
        <dbReference type="SAM" id="MobiDB-lite"/>
    </source>
</evidence>
<dbReference type="Pfam" id="PF13508">
    <property type="entry name" value="Acetyltransf_7"/>
    <property type="match status" value="1"/>
</dbReference>
<dbReference type="PROSITE" id="PS51186">
    <property type="entry name" value="GNAT"/>
    <property type="match status" value="2"/>
</dbReference>
<dbReference type="InterPro" id="IPR000182">
    <property type="entry name" value="GNAT_dom"/>
</dbReference>
<keyword evidence="6" id="KW-1185">Reference proteome</keyword>
<evidence type="ECO:0000313" key="6">
    <source>
        <dbReference type="Proteomes" id="UP000321723"/>
    </source>
</evidence>
<feature type="domain" description="N-acetyltransferase" evidence="4">
    <location>
        <begin position="54"/>
        <end position="218"/>
    </location>
</feature>
<evidence type="ECO:0000313" key="5">
    <source>
        <dbReference type="EMBL" id="GEL46166.1"/>
    </source>
</evidence>
<dbReference type="PANTHER" id="PTHR43420">
    <property type="entry name" value="ACETYLTRANSFERASE"/>
    <property type="match status" value="1"/>
</dbReference>
<sequence length="369" mass="39801">MRVTPRGAWGTVERMCPHPDAPDHAAPATPAAPLSVRAAAPATLPEPDPAATGLTWRPLDRADVPALAALVARVEEHDAQPYRTSEVEVHEWLDGDWKDPAADARLGVDADGELRAWIAVEAPPGGVRLVRAYLSGGVDPAWRGRGIGRALVAWATARARQKLAASEADVPGRIAAFLEDHRSDAIALYAAAGFSPIRYYTDMRRDLAEPLPEVRDPEGVRIVPWSPELDDAVRLAHNEAFADHWGSEPRTPETWVQGRSMFAPQWSHVAVDVATGEVAGYAISGRYEQDWPVAGYSSGYTELLGVRRAWRGKGVAVALLRATMASYRADGVEYAELDVDTANPSGAHGLYAALGYQVTHGSLMTSIEL</sequence>
<name>A0A511FA77_9CELL</name>
<dbReference type="InterPro" id="IPR016181">
    <property type="entry name" value="Acyl_CoA_acyltransferase"/>
</dbReference>
<organism evidence="5 6">
    <name type="scientific">Cellulomonas hominis</name>
    <dbReference type="NCBI Taxonomy" id="156981"/>
    <lineage>
        <taxon>Bacteria</taxon>
        <taxon>Bacillati</taxon>
        <taxon>Actinomycetota</taxon>
        <taxon>Actinomycetes</taxon>
        <taxon>Micrococcales</taxon>
        <taxon>Cellulomonadaceae</taxon>
        <taxon>Cellulomonas</taxon>
    </lineage>
</organism>
<feature type="region of interest" description="Disordered" evidence="3">
    <location>
        <begin position="1"/>
        <end position="35"/>
    </location>
</feature>
<feature type="domain" description="N-acetyltransferase" evidence="4">
    <location>
        <begin position="220"/>
        <end position="369"/>
    </location>
</feature>
<accession>A0A511FA77</accession>
<evidence type="ECO:0000256" key="2">
    <source>
        <dbReference type="ARBA" id="ARBA00023315"/>
    </source>
</evidence>
<dbReference type="CDD" id="cd04301">
    <property type="entry name" value="NAT_SF"/>
    <property type="match status" value="2"/>
</dbReference>
<dbReference type="EMBL" id="BJVQ01000011">
    <property type="protein sequence ID" value="GEL46166.1"/>
    <property type="molecule type" value="Genomic_DNA"/>
</dbReference>
<evidence type="ECO:0000259" key="4">
    <source>
        <dbReference type="PROSITE" id="PS51186"/>
    </source>
</evidence>
<comment type="caution">
    <text evidence="5">The sequence shown here is derived from an EMBL/GenBank/DDBJ whole genome shotgun (WGS) entry which is preliminary data.</text>
</comment>
<gene>
    <name evidence="5" type="ORF">CHO01_12820</name>
</gene>
<evidence type="ECO:0000256" key="1">
    <source>
        <dbReference type="ARBA" id="ARBA00022679"/>
    </source>
</evidence>
<protein>
    <submittedName>
        <fullName evidence="5">Putative acetyltransferase, GNAT</fullName>
    </submittedName>
</protein>
<dbReference type="PANTHER" id="PTHR43420:SF47">
    <property type="entry name" value="N-ACETYLTRANSFERASE DOMAIN-CONTAINING PROTEIN"/>
    <property type="match status" value="1"/>
</dbReference>
<keyword evidence="2" id="KW-0012">Acyltransferase</keyword>
<dbReference type="GO" id="GO:0016747">
    <property type="term" value="F:acyltransferase activity, transferring groups other than amino-acyl groups"/>
    <property type="evidence" value="ECO:0007669"/>
    <property type="project" value="InterPro"/>
</dbReference>
<dbReference type="SUPFAM" id="SSF55729">
    <property type="entry name" value="Acyl-CoA N-acyltransferases (Nat)"/>
    <property type="match status" value="2"/>
</dbReference>
<feature type="compositionally biased region" description="Low complexity" evidence="3">
    <location>
        <begin position="24"/>
        <end position="35"/>
    </location>
</feature>
<dbReference type="Proteomes" id="UP000321723">
    <property type="component" value="Unassembled WGS sequence"/>
</dbReference>
<dbReference type="InterPro" id="IPR050680">
    <property type="entry name" value="YpeA/RimI_acetyltransf"/>
</dbReference>
<dbReference type="AlphaFoldDB" id="A0A511FA77"/>